<evidence type="ECO:0000313" key="1">
    <source>
        <dbReference type="EMBL" id="MBL1221967.1"/>
    </source>
</evidence>
<reference evidence="1 2" key="1">
    <citation type="submission" date="2020-12" db="EMBL/GenBank/DDBJ databases">
        <title>Chryseobacterium endoalhailicus sp. nov., isolated from seed of leguminous plant.</title>
        <authorList>
            <person name="Zhang X."/>
        </authorList>
    </citation>
    <scope>NUCLEOTIDE SEQUENCE [LARGE SCALE GENOMIC DNA]</scope>
    <source>
        <strain evidence="1 2">L7</strain>
    </source>
</reference>
<protein>
    <submittedName>
        <fullName evidence="1">Uncharacterized protein</fullName>
    </submittedName>
</protein>
<comment type="caution">
    <text evidence="1">The sequence shown here is derived from an EMBL/GenBank/DDBJ whole genome shotgun (WGS) entry which is preliminary data.</text>
</comment>
<sequence>MRNYLKDGPSLKNELQISGFLGFSRLSGSFSMENERNNHPQKNPKI</sequence>
<dbReference type="EMBL" id="JAELVM010000002">
    <property type="protein sequence ID" value="MBL1221967.1"/>
    <property type="molecule type" value="Genomic_DNA"/>
</dbReference>
<dbReference type="Proteomes" id="UP000661696">
    <property type="component" value="Unassembled WGS sequence"/>
</dbReference>
<accession>A0ABS1QI57</accession>
<organism evidence="1 2">
    <name type="scientific">Chryseobacterium endalhagicum</name>
    <dbReference type="NCBI Taxonomy" id="2797638"/>
    <lineage>
        <taxon>Bacteria</taxon>
        <taxon>Pseudomonadati</taxon>
        <taxon>Bacteroidota</taxon>
        <taxon>Flavobacteriia</taxon>
        <taxon>Flavobacteriales</taxon>
        <taxon>Weeksellaceae</taxon>
        <taxon>Chryseobacterium group</taxon>
        <taxon>Chryseobacterium</taxon>
    </lineage>
</organism>
<evidence type="ECO:0000313" key="2">
    <source>
        <dbReference type="Proteomes" id="UP000661696"/>
    </source>
</evidence>
<keyword evidence="2" id="KW-1185">Reference proteome</keyword>
<name>A0ABS1QI57_9FLAO</name>
<gene>
    <name evidence="1" type="ORF">JET18_14025</name>
</gene>
<dbReference type="RefSeq" id="WP_202092042.1">
    <property type="nucleotide sequence ID" value="NZ_JAELVM010000002.1"/>
</dbReference>
<proteinExistence type="predicted"/>